<dbReference type="InterPro" id="IPR001451">
    <property type="entry name" value="Hexapep"/>
</dbReference>
<dbReference type="Pfam" id="PF13720">
    <property type="entry name" value="Acetyltransf_11"/>
    <property type="match status" value="1"/>
</dbReference>
<evidence type="ECO:0000256" key="5">
    <source>
        <dbReference type="ARBA" id="ARBA00022737"/>
    </source>
</evidence>
<keyword evidence="3 8" id="KW-0441">Lipid A biosynthesis</keyword>
<dbReference type="InterPro" id="IPR011004">
    <property type="entry name" value="Trimer_LpxA-like_sf"/>
</dbReference>
<dbReference type="InterPro" id="IPR029098">
    <property type="entry name" value="Acetyltransf_C"/>
</dbReference>
<sequence length="269" mass="28404">MAEIHPTAIVAESAVLGKGVRIGPFSTVGPNVTLEDGVELVSHAIVDGHTHIGARTRLFPFASAGLAPQDLKYKGEPSRLVVGSDTVVREHATLHLGTEGGGMETRVGNRCLLMVGVHIAHDCKVGDNVILANNATLAGHVEIGDHVILGGLSAVHQWVRIGDHAFVGGMSGVTADLIPFGMLTGNRGRLNGLNLVGLRRAGYPREDIHTLRAAYRFLFAGNDPLKARIERLEAEYAGTGLVDRLIAFLKAGSDREISTPLAAGEGPEE</sequence>
<keyword evidence="2 8" id="KW-0444">Lipid biosynthesis</keyword>
<evidence type="ECO:0000313" key="11">
    <source>
        <dbReference type="Proteomes" id="UP000223606"/>
    </source>
</evidence>
<keyword evidence="11" id="KW-1185">Reference proteome</keyword>
<evidence type="ECO:0000256" key="1">
    <source>
        <dbReference type="ARBA" id="ARBA00022490"/>
    </source>
</evidence>
<dbReference type="HAMAP" id="MF_00387">
    <property type="entry name" value="LpxA"/>
    <property type="match status" value="1"/>
</dbReference>
<dbReference type="EMBL" id="LT960614">
    <property type="protein sequence ID" value="SON54946.1"/>
    <property type="molecule type" value="Genomic_DNA"/>
</dbReference>
<dbReference type="UniPathway" id="UPA00359">
    <property type="reaction ID" value="UER00477"/>
</dbReference>
<evidence type="ECO:0000256" key="8">
    <source>
        <dbReference type="HAMAP-Rule" id="MF_00387"/>
    </source>
</evidence>
<proteinExistence type="inferred from homology"/>
<evidence type="ECO:0000256" key="2">
    <source>
        <dbReference type="ARBA" id="ARBA00022516"/>
    </source>
</evidence>
<accession>A0A2C9D3U9</accession>
<dbReference type="PIRSF" id="PIRSF000456">
    <property type="entry name" value="UDP-GlcNAc_acltr"/>
    <property type="match status" value="1"/>
</dbReference>
<organism evidence="10 11">
    <name type="scientific">Hartmannibacter diazotrophicus</name>
    <dbReference type="NCBI Taxonomy" id="1482074"/>
    <lineage>
        <taxon>Bacteria</taxon>
        <taxon>Pseudomonadati</taxon>
        <taxon>Pseudomonadota</taxon>
        <taxon>Alphaproteobacteria</taxon>
        <taxon>Hyphomicrobiales</taxon>
        <taxon>Pleomorphomonadaceae</taxon>
        <taxon>Hartmannibacter</taxon>
    </lineage>
</organism>
<dbReference type="PANTHER" id="PTHR43480">
    <property type="entry name" value="ACYL-[ACYL-CARRIER-PROTEIN]--UDP-N-ACETYLGLUCOSAMINE O-ACYLTRANSFERASE"/>
    <property type="match status" value="1"/>
</dbReference>
<keyword evidence="1 8" id="KW-0963">Cytoplasm</keyword>
<dbReference type="AlphaFoldDB" id="A0A2C9D3U9"/>
<dbReference type="NCBIfam" id="TIGR01852">
    <property type="entry name" value="lipid_A_lpxA"/>
    <property type="match status" value="1"/>
</dbReference>
<dbReference type="GO" id="GO:0008780">
    <property type="term" value="F:acyl-[acyl-carrier-protein]-UDP-N-acetylglucosamine O-acyltransferase activity"/>
    <property type="evidence" value="ECO:0007669"/>
    <property type="project" value="UniProtKB-UniRule"/>
</dbReference>
<gene>
    <name evidence="8 10" type="primary">lpxA</name>
    <name evidence="10" type="ORF">HDIA_1405</name>
</gene>
<dbReference type="RefSeq" id="WP_099555523.1">
    <property type="nucleotide sequence ID" value="NZ_LT960614.1"/>
</dbReference>
<dbReference type="NCBIfam" id="NF003657">
    <property type="entry name" value="PRK05289.1"/>
    <property type="match status" value="1"/>
</dbReference>
<dbReference type="Pfam" id="PF00132">
    <property type="entry name" value="Hexapep"/>
    <property type="match status" value="2"/>
</dbReference>
<evidence type="ECO:0000256" key="7">
    <source>
        <dbReference type="ARBA" id="ARBA00023315"/>
    </source>
</evidence>
<dbReference type="SUPFAM" id="SSF51161">
    <property type="entry name" value="Trimeric LpxA-like enzymes"/>
    <property type="match status" value="1"/>
</dbReference>
<comment type="subcellular location">
    <subcellularLocation>
        <location evidence="8">Cytoplasm</location>
    </subcellularLocation>
</comment>
<dbReference type="PROSITE" id="PS00101">
    <property type="entry name" value="HEXAPEP_TRANSFERASES"/>
    <property type="match status" value="2"/>
</dbReference>
<comment type="subunit">
    <text evidence="8">Homotrimer.</text>
</comment>
<comment type="function">
    <text evidence="8">Involved in the biosynthesis of lipid A, a phosphorylated glycolipid that anchors the lipopolysaccharide to the outer membrane of the cell.</text>
</comment>
<evidence type="ECO:0000256" key="4">
    <source>
        <dbReference type="ARBA" id="ARBA00022679"/>
    </source>
</evidence>
<keyword evidence="7 8" id="KW-0012">Acyltransferase</keyword>
<dbReference type="GO" id="GO:0005737">
    <property type="term" value="C:cytoplasm"/>
    <property type="evidence" value="ECO:0007669"/>
    <property type="project" value="UniProtKB-SubCell"/>
</dbReference>
<evidence type="ECO:0000313" key="10">
    <source>
        <dbReference type="EMBL" id="SON54946.1"/>
    </source>
</evidence>
<comment type="pathway">
    <text evidence="8">Glycolipid biosynthesis; lipid IV(A) biosynthesis; lipid IV(A) from (3R)-3-hydroxytetradecanoyl-[acyl-carrier-protein] and UDP-N-acetyl-alpha-D-glucosamine: step 1/6.</text>
</comment>
<protein>
    <recommendedName>
        <fullName evidence="8">Acyl-[acyl-carrier-protein]--UDP-N-acetylglucosamine O-acyltransferase</fullName>
        <shortName evidence="8">UDP-N-acetylglucosamine acyltransferase</shortName>
        <ecNumber evidence="8">2.3.1.129</ecNumber>
    </recommendedName>
</protein>
<dbReference type="KEGG" id="hdi:HDIA_1405"/>
<dbReference type="InterPro" id="IPR010137">
    <property type="entry name" value="Lipid_A_LpxA"/>
</dbReference>
<dbReference type="EC" id="2.3.1.129" evidence="8"/>
<dbReference type="GO" id="GO:0009245">
    <property type="term" value="P:lipid A biosynthetic process"/>
    <property type="evidence" value="ECO:0007669"/>
    <property type="project" value="UniProtKB-UniRule"/>
</dbReference>
<dbReference type="InterPro" id="IPR018357">
    <property type="entry name" value="Hexapep_transf_CS"/>
</dbReference>
<evidence type="ECO:0000256" key="3">
    <source>
        <dbReference type="ARBA" id="ARBA00022556"/>
    </source>
</evidence>
<name>A0A2C9D3U9_9HYPH</name>
<keyword evidence="4 8" id="KW-0808">Transferase</keyword>
<dbReference type="Proteomes" id="UP000223606">
    <property type="component" value="Chromosome 1"/>
</dbReference>
<comment type="similarity">
    <text evidence="8">Belongs to the transferase hexapeptide repeat family. LpxA subfamily.</text>
</comment>
<comment type="catalytic activity">
    <reaction evidence="8">
        <text>a (3R)-hydroxyacyl-[ACP] + UDP-N-acetyl-alpha-D-glucosamine = a UDP-3-O-[(3R)-3-hydroxyacyl]-N-acetyl-alpha-D-glucosamine + holo-[ACP]</text>
        <dbReference type="Rhea" id="RHEA:67812"/>
        <dbReference type="Rhea" id="RHEA-COMP:9685"/>
        <dbReference type="Rhea" id="RHEA-COMP:9945"/>
        <dbReference type="ChEBI" id="CHEBI:57705"/>
        <dbReference type="ChEBI" id="CHEBI:64479"/>
        <dbReference type="ChEBI" id="CHEBI:78827"/>
        <dbReference type="ChEBI" id="CHEBI:173225"/>
        <dbReference type="EC" id="2.3.1.129"/>
    </reaction>
</comment>
<evidence type="ECO:0000256" key="6">
    <source>
        <dbReference type="ARBA" id="ARBA00023098"/>
    </source>
</evidence>
<dbReference type="Gene3D" id="1.20.1180.10">
    <property type="entry name" value="Udp N-acetylglucosamine O-acyltransferase, C-terminal domain"/>
    <property type="match status" value="1"/>
</dbReference>
<dbReference type="CDD" id="cd03351">
    <property type="entry name" value="LbH_UDP-GlcNAc_AT"/>
    <property type="match status" value="1"/>
</dbReference>
<dbReference type="InterPro" id="IPR037157">
    <property type="entry name" value="Acetyltransf_C_sf"/>
</dbReference>
<feature type="domain" description="UDP N-acetylglucosamine O-acyltransferase C-terminal" evidence="9">
    <location>
        <begin position="176"/>
        <end position="256"/>
    </location>
</feature>
<keyword evidence="6 8" id="KW-0443">Lipid metabolism</keyword>
<keyword evidence="5 8" id="KW-0677">Repeat</keyword>
<dbReference type="Gene3D" id="2.160.10.10">
    <property type="entry name" value="Hexapeptide repeat proteins"/>
    <property type="match status" value="1"/>
</dbReference>
<evidence type="ECO:0000259" key="9">
    <source>
        <dbReference type="Pfam" id="PF13720"/>
    </source>
</evidence>
<reference evidence="11" key="1">
    <citation type="submission" date="2017-09" db="EMBL/GenBank/DDBJ databases">
        <title>Genome sequence of Nannocystis excedens DSM 71.</title>
        <authorList>
            <person name="Blom J."/>
        </authorList>
    </citation>
    <scope>NUCLEOTIDE SEQUENCE [LARGE SCALE GENOMIC DNA]</scope>
    <source>
        <strain evidence="11">type strain: E19</strain>
    </source>
</reference>
<dbReference type="OrthoDB" id="9807278at2"/>
<dbReference type="PANTHER" id="PTHR43480:SF1">
    <property type="entry name" value="ACYL-[ACYL-CARRIER-PROTEIN]--UDP-N-ACETYLGLUCOSAMINE O-ACYLTRANSFERASE, MITOCHONDRIAL-RELATED"/>
    <property type="match status" value="1"/>
</dbReference>
<dbReference type="GO" id="GO:0016020">
    <property type="term" value="C:membrane"/>
    <property type="evidence" value="ECO:0007669"/>
    <property type="project" value="GOC"/>
</dbReference>